<evidence type="ECO:0000313" key="1">
    <source>
        <dbReference type="EMBL" id="KKD35222.1"/>
    </source>
</evidence>
<protein>
    <submittedName>
        <fullName evidence="1">Uncharacterized protein</fullName>
    </submittedName>
</protein>
<evidence type="ECO:0000313" key="2">
    <source>
        <dbReference type="EMBL" id="KMW70589.1"/>
    </source>
</evidence>
<accession>A0A0F5Y9C3</accession>
<dbReference type="PATRIC" id="fig|1637645.4.peg.2361"/>
<sequence length="231" mass="26036">MFFSKFVKIATATLFFSNPVLLESLQTYRFPFIESTAQAQTVLIPSEQIATKQWQTLTSREANFSVLIPPGNPRQETLEESSGQFKYQIQRFMLSDENGIYYLVAYTDNLPFLPTSLTADEADIFYDSFTQGILTNDPQAKVLSKREITLKGVIGQEIEIEASNGLLLKLRVFVANSRIYVLMAGIDSPSLAKSQNVAQFFNSFDLVNHQAPVVTKKQTKVDSIEQSIRLK</sequence>
<dbReference type="EMBL" id="LATL02000117">
    <property type="protein sequence ID" value="KMW70589.1"/>
    <property type="molecule type" value="Genomic_DNA"/>
</dbReference>
<organism evidence="1 3">
    <name type="scientific">Limnoraphis robusta CS-951</name>
    <dbReference type="NCBI Taxonomy" id="1637645"/>
    <lineage>
        <taxon>Bacteria</taxon>
        <taxon>Bacillati</taxon>
        <taxon>Cyanobacteriota</taxon>
        <taxon>Cyanophyceae</taxon>
        <taxon>Oscillatoriophycideae</taxon>
        <taxon>Oscillatoriales</taxon>
        <taxon>Sirenicapillariaceae</taxon>
        <taxon>Limnoraphis</taxon>
    </lineage>
</organism>
<dbReference type="EMBL" id="LATL02000280">
    <property type="protein sequence ID" value="KKD35222.1"/>
    <property type="molecule type" value="Genomic_DNA"/>
</dbReference>
<dbReference type="RefSeq" id="WP_046281618.1">
    <property type="nucleotide sequence ID" value="NZ_LATL02000117.1"/>
</dbReference>
<evidence type="ECO:0000313" key="3">
    <source>
        <dbReference type="Proteomes" id="UP000033607"/>
    </source>
</evidence>
<dbReference type="Proteomes" id="UP000033607">
    <property type="component" value="Unassembled WGS sequence"/>
</dbReference>
<gene>
    <name evidence="1" type="ORF">WN50_26535</name>
    <name evidence="2" type="ORF">WN50_34095</name>
</gene>
<reference evidence="1 3" key="1">
    <citation type="submission" date="2015-06" db="EMBL/GenBank/DDBJ databases">
        <title>Draft genome assembly of filamentous brackish cyanobacterium Limnoraphis robusta strain CS-951.</title>
        <authorList>
            <person name="Willis A."/>
            <person name="Parks M."/>
            <person name="Burford M.A."/>
        </authorList>
    </citation>
    <scope>NUCLEOTIDE SEQUENCE [LARGE SCALE GENOMIC DNA]</scope>
    <source>
        <strain evidence="1 3">CS-951</strain>
    </source>
</reference>
<proteinExistence type="predicted"/>
<dbReference type="OrthoDB" id="581461at2"/>
<name>A0A0F5Y9C3_9CYAN</name>
<dbReference type="AlphaFoldDB" id="A0A0F5Y9C3"/>
<comment type="caution">
    <text evidence="1">The sequence shown here is derived from an EMBL/GenBank/DDBJ whole genome shotgun (WGS) entry which is preliminary data.</text>
</comment>